<comment type="caution">
    <text evidence="1">The sequence shown here is derived from an EMBL/GenBank/DDBJ whole genome shotgun (WGS) entry which is preliminary data.</text>
</comment>
<evidence type="ECO:0000313" key="2">
    <source>
        <dbReference type="Proteomes" id="UP000311919"/>
    </source>
</evidence>
<name>A0A4Z2CL66_SCHJA</name>
<dbReference type="Proteomes" id="UP000311919">
    <property type="component" value="Unassembled WGS sequence"/>
</dbReference>
<evidence type="ECO:0000313" key="1">
    <source>
        <dbReference type="EMBL" id="TNN04774.1"/>
    </source>
</evidence>
<keyword evidence="2" id="KW-1185">Reference proteome</keyword>
<protein>
    <submittedName>
        <fullName evidence="1">Spectrin beta non-erythrocytic 1</fullName>
    </submittedName>
</protein>
<gene>
    <name evidence="1" type="ORF">EWB00_011234</name>
</gene>
<proteinExistence type="predicted"/>
<dbReference type="STRING" id="6182.A0A4Z2CL66"/>
<dbReference type="AlphaFoldDB" id="A0A4Z2CL66"/>
<dbReference type="EMBL" id="SKCS01000934">
    <property type="protein sequence ID" value="TNN04774.1"/>
    <property type="molecule type" value="Genomic_DNA"/>
</dbReference>
<accession>A0A4Z2CL66</accession>
<reference evidence="1 2" key="1">
    <citation type="submission" date="2019-03" db="EMBL/GenBank/DDBJ databases">
        <title>An improved genome assembly of the fluke Schistosoma japonicum.</title>
        <authorList>
            <person name="Hu W."/>
            <person name="Luo F."/>
            <person name="Yin M."/>
            <person name="Mo X."/>
            <person name="Sun C."/>
            <person name="Wu Q."/>
            <person name="Zhu B."/>
            <person name="Xiang M."/>
            <person name="Wang J."/>
            <person name="Wang Y."/>
            <person name="Zhang T."/>
            <person name="Xu B."/>
            <person name="Zheng H."/>
            <person name="Feng Z."/>
        </authorList>
    </citation>
    <scope>NUCLEOTIDE SEQUENCE [LARGE SCALE GENOMIC DNA]</scope>
    <source>
        <strain evidence="1">HuSjv2</strain>
        <tissue evidence="1">Worms</tissue>
    </source>
</reference>
<organism evidence="1 2">
    <name type="scientific">Schistosoma japonicum</name>
    <name type="common">Blood fluke</name>
    <dbReference type="NCBI Taxonomy" id="6182"/>
    <lineage>
        <taxon>Eukaryota</taxon>
        <taxon>Metazoa</taxon>
        <taxon>Spiralia</taxon>
        <taxon>Lophotrochozoa</taxon>
        <taxon>Platyhelminthes</taxon>
        <taxon>Trematoda</taxon>
        <taxon>Digenea</taxon>
        <taxon>Strigeidida</taxon>
        <taxon>Schistosomatoidea</taxon>
        <taxon>Schistosomatidae</taxon>
        <taxon>Schistosoma</taxon>
    </lineage>
</organism>
<feature type="non-terminal residue" evidence="1">
    <location>
        <position position="167"/>
    </location>
</feature>
<sequence length="167" mass="19636">MQLLRRSLGWERDFIALQNQIHYFNAEADRLLKLLEEAPRREDLCLFSGELYSSRGVNPVRLQLNKKWEVLQMKLQTRQDEQLASAEQQQFVQAKNRLGLFFLLQTNHQCMNSCCLSHVTTGLDDHELCFYNIEMRVATHQQPQSVVEATAQLDLHKEWEKEFLACI</sequence>
<dbReference type="Gene3D" id="1.20.58.60">
    <property type="match status" value="1"/>
</dbReference>